<keyword evidence="2" id="KW-0723">Serine/threonine-protein kinase</keyword>
<feature type="compositionally biased region" description="Low complexity" evidence="10">
    <location>
        <begin position="221"/>
        <end position="253"/>
    </location>
</feature>
<dbReference type="SUPFAM" id="SSF56112">
    <property type="entry name" value="Protein kinase-like (PK-like)"/>
    <property type="match status" value="1"/>
</dbReference>
<gene>
    <name evidence="12" type="ORF">HYH02_000349</name>
</gene>
<reference evidence="12" key="1">
    <citation type="journal article" date="2020" name="bioRxiv">
        <title>Comparative genomics of Chlamydomonas.</title>
        <authorList>
            <person name="Craig R.J."/>
            <person name="Hasan A.R."/>
            <person name="Ness R.W."/>
            <person name="Keightley P.D."/>
        </authorList>
    </citation>
    <scope>NUCLEOTIDE SEQUENCE</scope>
    <source>
        <strain evidence="12">CCAP 11/173</strain>
    </source>
</reference>
<dbReference type="GO" id="GO:0072354">
    <property type="term" value="F:histone H3T3 kinase activity"/>
    <property type="evidence" value="ECO:0007669"/>
    <property type="project" value="TreeGrafter"/>
</dbReference>
<evidence type="ECO:0000256" key="2">
    <source>
        <dbReference type="ARBA" id="ARBA00022527"/>
    </source>
</evidence>
<comment type="caution">
    <text evidence="12">The sequence shown here is derived from an EMBL/GenBank/DDBJ whole genome shotgun (WGS) entry which is preliminary data.</text>
</comment>
<feature type="domain" description="Serine/threonine-protein kinase haspin C-terminal" evidence="11">
    <location>
        <begin position="706"/>
        <end position="805"/>
    </location>
</feature>
<dbReference type="PANTHER" id="PTHR24419:SF18">
    <property type="entry name" value="SERINE_THREONINE-PROTEIN KINASE HASPIN"/>
    <property type="match status" value="1"/>
</dbReference>
<comment type="catalytic activity">
    <reaction evidence="7">
        <text>L-threonyl-[protein] + ATP = O-phospho-L-threonyl-[protein] + ADP + H(+)</text>
        <dbReference type="Rhea" id="RHEA:46608"/>
        <dbReference type="Rhea" id="RHEA-COMP:11060"/>
        <dbReference type="Rhea" id="RHEA-COMP:11605"/>
        <dbReference type="ChEBI" id="CHEBI:15378"/>
        <dbReference type="ChEBI" id="CHEBI:30013"/>
        <dbReference type="ChEBI" id="CHEBI:30616"/>
        <dbReference type="ChEBI" id="CHEBI:61977"/>
        <dbReference type="ChEBI" id="CHEBI:456216"/>
        <dbReference type="EC" id="2.7.11.1"/>
    </reaction>
</comment>
<keyword evidence="13" id="KW-1185">Reference proteome</keyword>
<evidence type="ECO:0000256" key="1">
    <source>
        <dbReference type="ARBA" id="ARBA00012513"/>
    </source>
</evidence>
<dbReference type="GO" id="GO:0005634">
    <property type="term" value="C:nucleus"/>
    <property type="evidence" value="ECO:0007669"/>
    <property type="project" value="TreeGrafter"/>
</dbReference>
<dbReference type="GO" id="GO:0035556">
    <property type="term" value="P:intracellular signal transduction"/>
    <property type="evidence" value="ECO:0007669"/>
    <property type="project" value="TreeGrafter"/>
</dbReference>
<dbReference type="Gene3D" id="1.10.510.10">
    <property type="entry name" value="Transferase(Phosphotransferase) domain 1"/>
    <property type="match status" value="1"/>
</dbReference>
<dbReference type="InterPro" id="IPR011009">
    <property type="entry name" value="Kinase-like_dom_sf"/>
</dbReference>
<evidence type="ECO:0000256" key="10">
    <source>
        <dbReference type="SAM" id="MobiDB-lite"/>
    </source>
</evidence>
<dbReference type="GO" id="GO:0005524">
    <property type="term" value="F:ATP binding"/>
    <property type="evidence" value="ECO:0007669"/>
    <property type="project" value="UniProtKB-UniRule"/>
</dbReference>
<evidence type="ECO:0000313" key="13">
    <source>
        <dbReference type="Proteomes" id="UP000613740"/>
    </source>
</evidence>
<evidence type="ECO:0000256" key="6">
    <source>
        <dbReference type="ARBA" id="ARBA00022840"/>
    </source>
</evidence>
<evidence type="ECO:0000259" key="11">
    <source>
        <dbReference type="SMART" id="SM01331"/>
    </source>
</evidence>
<dbReference type="EMBL" id="JAEHOD010000001">
    <property type="protein sequence ID" value="KAG2454502.1"/>
    <property type="molecule type" value="Genomic_DNA"/>
</dbReference>
<dbReference type="AlphaFoldDB" id="A0A835WW38"/>
<evidence type="ECO:0000256" key="5">
    <source>
        <dbReference type="ARBA" id="ARBA00022777"/>
    </source>
</evidence>
<dbReference type="Gene3D" id="3.30.200.20">
    <property type="entry name" value="Phosphorylase Kinase, domain 1"/>
    <property type="match status" value="1"/>
</dbReference>
<dbReference type="PANTHER" id="PTHR24419">
    <property type="entry name" value="INTERLEUKIN-1 RECEPTOR-ASSOCIATED KINASE"/>
    <property type="match status" value="1"/>
</dbReference>
<dbReference type="GO" id="GO:0000278">
    <property type="term" value="P:mitotic cell cycle"/>
    <property type="evidence" value="ECO:0007669"/>
    <property type="project" value="TreeGrafter"/>
</dbReference>
<evidence type="ECO:0000313" key="12">
    <source>
        <dbReference type="EMBL" id="KAG2454502.1"/>
    </source>
</evidence>
<evidence type="ECO:0000256" key="7">
    <source>
        <dbReference type="ARBA" id="ARBA00047899"/>
    </source>
</evidence>
<dbReference type="OrthoDB" id="21018at2759"/>
<dbReference type="PROSITE" id="PS00107">
    <property type="entry name" value="PROTEIN_KINASE_ATP"/>
    <property type="match status" value="1"/>
</dbReference>
<accession>A0A835WW38</accession>
<dbReference type="EC" id="2.7.11.1" evidence="1"/>
<protein>
    <recommendedName>
        <fullName evidence="1">non-specific serine/threonine protein kinase</fullName>
        <ecNumber evidence="1">2.7.11.1</ecNumber>
    </recommendedName>
</protein>
<organism evidence="12 13">
    <name type="scientific">Chlamydomonas schloesseri</name>
    <dbReference type="NCBI Taxonomy" id="2026947"/>
    <lineage>
        <taxon>Eukaryota</taxon>
        <taxon>Viridiplantae</taxon>
        <taxon>Chlorophyta</taxon>
        <taxon>core chlorophytes</taxon>
        <taxon>Chlorophyceae</taxon>
        <taxon>CS clade</taxon>
        <taxon>Chlamydomonadales</taxon>
        <taxon>Chlamydomonadaceae</taxon>
        <taxon>Chlamydomonas</taxon>
    </lineage>
</organism>
<name>A0A835WW38_9CHLO</name>
<dbReference type="InterPro" id="IPR024604">
    <property type="entry name" value="GSG2_C"/>
</dbReference>
<proteinExistence type="predicted"/>
<feature type="binding site" evidence="9">
    <location>
        <position position="499"/>
    </location>
    <ligand>
        <name>ATP</name>
        <dbReference type="ChEBI" id="CHEBI:30616"/>
    </ligand>
</feature>
<keyword evidence="4 9" id="KW-0547">Nucleotide-binding</keyword>
<comment type="catalytic activity">
    <reaction evidence="8">
        <text>L-seryl-[protein] + ATP = O-phospho-L-seryl-[protein] + ADP + H(+)</text>
        <dbReference type="Rhea" id="RHEA:17989"/>
        <dbReference type="Rhea" id="RHEA-COMP:9863"/>
        <dbReference type="Rhea" id="RHEA-COMP:11604"/>
        <dbReference type="ChEBI" id="CHEBI:15378"/>
        <dbReference type="ChEBI" id="CHEBI:29999"/>
        <dbReference type="ChEBI" id="CHEBI:30616"/>
        <dbReference type="ChEBI" id="CHEBI:83421"/>
        <dbReference type="ChEBI" id="CHEBI:456216"/>
        <dbReference type="EC" id="2.7.11.1"/>
    </reaction>
</comment>
<keyword evidence="3" id="KW-0808">Transferase</keyword>
<keyword evidence="6 9" id="KW-0067">ATP-binding</keyword>
<evidence type="ECO:0000256" key="8">
    <source>
        <dbReference type="ARBA" id="ARBA00048679"/>
    </source>
</evidence>
<dbReference type="Proteomes" id="UP000613740">
    <property type="component" value="Unassembled WGS sequence"/>
</dbReference>
<evidence type="ECO:0000256" key="3">
    <source>
        <dbReference type="ARBA" id="ARBA00022679"/>
    </source>
</evidence>
<keyword evidence="5" id="KW-0418">Kinase</keyword>
<feature type="region of interest" description="Disordered" evidence="10">
    <location>
        <begin position="213"/>
        <end position="253"/>
    </location>
</feature>
<dbReference type="InterPro" id="IPR017441">
    <property type="entry name" value="Protein_kinase_ATP_BS"/>
</dbReference>
<feature type="region of interest" description="Disordered" evidence="10">
    <location>
        <begin position="438"/>
        <end position="457"/>
    </location>
</feature>
<dbReference type="Pfam" id="PF12330">
    <property type="entry name" value="Haspin_kinase"/>
    <property type="match status" value="1"/>
</dbReference>
<sequence length="817" mass="84039">MLQDATNAPGHVKVFARRRKFPAGAEAALTPAGRLDTCNADSSGASPPLILDRSTSFRTSGASETSHVAPLPGPAGWRRCLDSRRTSVLVPPGPAASGGSSLLLLDKADWLARRYMPARQRESRNAAVAAVLSEMRAYYDEVDREELVVESPDASPVKGAAAKHSSDPGLVEKLSALSLSRSKIAGKAPTAAHVCSPAASPADAPATHLEPTVMSSRADDAAPAPAAEDSAGAVEAVQQAGAGAGPSRPSSCATRSAAAAGSAAAGQRSRSVAPGVVAVTEALSVHALDSVLRSCSGPSEAAELATAARRTTQAVAATQLQEDEKEEEGGVAVGLASRPTASDVSAGSSAAAAADLSPLQRLLLLCGQEPHLPRDALPTMDDLIDSLAQQLAAGQLGAGGSRSAVAPPSSVCGAAAGADISSVGGRATRAARQAKRGAADAAAGATGPAGNARVTEPAASVKRPLVVKVGEGSYGEAWRLGGSQTAGRPGAAAPAVVVKVVPIEGTQDFNGGPQKTAADMQSETLMCRELSALGAAPGSGVSDHFTSGFVRTHTVAVCRGPYSKELVKAWEKWDAQHGSENEPVSELPADQLYWCIAMEDSGTDLEKYDKLESWDQLRSVLLQVAVSLAVSESALAFEHRDLHWGNVLIRPHAPTDGSAGCMTARLRGHTIKVSSCGLVATIIDFTNSRLQAADGTLAFCDLEADPAVFEGTRGDVQFDTYRWMRAAVERDWSASCPETNCLWVSYLAEVLAVKFGGGGAGAGAGKGGKKGAAALGLKLSTAQKRELREFRKRAVACSSCGDLLMDTLFRGLMQLEQ</sequence>
<dbReference type="GO" id="GO:0005737">
    <property type="term" value="C:cytoplasm"/>
    <property type="evidence" value="ECO:0007669"/>
    <property type="project" value="TreeGrafter"/>
</dbReference>
<feature type="compositionally biased region" description="Low complexity" evidence="10">
    <location>
        <begin position="439"/>
        <end position="453"/>
    </location>
</feature>
<evidence type="ECO:0000256" key="9">
    <source>
        <dbReference type="PROSITE-ProRule" id="PRU10141"/>
    </source>
</evidence>
<evidence type="ECO:0000256" key="4">
    <source>
        <dbReference type="ARBA" id="ARBA00022741"/>
    </source>
</evidence>
<dbReference type="SMART" id="SM01331">
    <property type="entry name" value="DUF3635"/>
    <property type="match status" value="1"/>
</dbReference>